<dbReference type="SUPFAM" id="SSF56059">
    <property type="entry name" value="Glutathione synthetase ATP-binding domain-like"/>
    <property type="match status" value="1"/>
</dbReference>
<dbReference type="PANTHER" id="PTHR21621">
    <property type="entry name" value="RIBOSOMAL PROTEIN S6 MODIFICATION PROTEIN"/>
    <property type="match status" value="1"/>
</dbReference>
<dbReference type="EMBL" id="JBHTBW010000062">
    <property type="protein sequence ID" value="MFC7442817.1"/>
    <property type="molecule type" value="Genomic_DNA"/>
</dbReference>
<dbReference type="RefSeq" id="WP_379866946.1">
    <property type="nucleotide sequence ID" value="NZ_JBHTBW010000062.1"/>
</dbReference>
<dbReference type="Proteomes" id="UP001596500">
    <property type="component" value="Unassembled WGS sequence"/>
</dbReference>
<accession>A0ABW2RPZ3</accession>
<dbReference type="InterPro" id="IPR026838">
    <property type="entry name" value="YheC/D"/>
</dbReference>
<proteinExistence type="predicted"/>
<dbReference type="Gene3D" id="3.30.470.20">
    <property type="entry name" value="ATP-grasp fold, B domain"/>
    <property type="match status" value="1"/>
</dbReference>
<evidence type="ECO:0000313" key="1">
    <source>
        <dbReference type="EMBL" id="MFC7442817.1"/>
    </source>
</evidence>
<sequence>MDKQTLGITVCREKALKKIPPFYEAPYFLQLAQEGKKWGIEVFVFVPMDINWRERTVSGWTVQSHATWVKATKPLPSLIYDRCYYSNQKQFNEYQPYIKRLRTDPQIHLLGTPLKGKLQTFDILKRNDNLHPYLPPTILYQSAKEVFLFLEKYRGALVKPNGGSHGRGVAAILPQSTGYQIRGRDQMNRPMSRHIKSKEELTSWLNSFINHSRYLVQPYLSLYTPDRRPFDIRILIQKNEQMQWEITGMAVRTGKPQSITSNLHGGGEAVSIQTFLETHYSRQDIASILSQLTRISQQVPQTIEAYHGNLVELGLDIGIDQHGRIWILEVNSKPGRTIFIKTGELELRERAVQLPIRYAHALLEQ</sequence>
<gene>
    <name evidence="1" type="ORF">ACFQNG_17225</name>
</gene>
<evidence type="ECO:0000313" key="2">
    <source>
        <dbReference type="Proteomes" id="UP001596500"/>
    </source>
</evidence>
<comment type="caution">
    <text evidence="1">The sequence shown here is derived from an EMBL/GenBank/DDBJ whole genome shotgun (WGS) entry which is preliminary data.</text>
</comment>
<name>A0ABW2RPZ3_9BACL</name>
<organism evidence="1 2">
    <name type="scientific">Laceyella putida</name>
    <dbReference type="NCBI Taxonomy" id="110101"/>
    <lineage>
        <taxon>Bacteria</taxon>
        <taxon>Bacillati</taxon>
        <taxon>Bacillota</taxon>
        <taxon>Bacilli</taxon>
        <taxon>Bacillales</taxon>
        <taxon>Thermoactinomycetaceae</taxon>
        <taxon>Laceyella</taxon>
    </lineage>
</organism>
<protein>
    <submittedName>
        <fullName evidence="1">YheC/YheD family protein</fullName>
    </submittedName>
</protein>
<dbReference type="Pfam" id="PF14398">
    <property type="entry name" value="ATPgrasp_YheCD"/>
    <property type="match status" value="1"/>
</dbReference>
<reference evidence="2" key="1">
    <citation type="journal article" date="2019" name="Int. J. Syst. Evol. Microbiol.">
        <title>The Global Catalogue of Microorganisms (GCM) 10K type strain sequencing project: providing services to taxonomists for standard genome sequencing and annotation.</title>
        <authorList>
            <consortium name="The Broad Institute Genomics Platform"/>
            <consortium name="The Broad Institute Genome Sequencing Center for Infectious Disease"/>
            <person name="Wu L."/>
            <person name="Ma J."/>
        </authorList>
    </citation>
    <scope>NUCLEOTIDE SEQUENCE [LARGE SCALE GENOMIC DNA]</scope>
    <source>
        <strain evidence="2">CGMCC 1.12942</strain>
    </source>
</reference>
<dbReference type="PANTHER" id="PTHR21621:SF0">
    <property type="entry name" value="BETA-CITRYLGLUTAMATE SYNTHASE B-RELATED"/>
    <property type="match status" value="1"/>
</dbReference>
<keyword evidence="2" id="KW-1185">Reference proteome</keyword>